<dbReference type="Proteomes" id="UP000078459">
    <property type="component" value="Unassembled WGS sequence"/>
</dbReference>
<reference evidence="2 3" key="2">
    <citation type="submission" date="2016-06" db="EMBL/GenBank/DDBJ databases">
        <title>Pedobacter psychrophilus sp. nov., isolated from Antarctic fragmentary rock.</title>
        <authorList>
            <person name="Svec P."/>
        </authorList>
    </citation>
    <scope>NUCLEOTIDE SEQUENCE [LARGE SCALE GENOMIC DNA]</scope>
    <source>
        <strain evidence="2 3">CCM 8644</strain>
    </source>
</reference>
<name>A0A179DK69_9SPHI</name>
<protein>
    <submittedName>
        <fullName evidence="2">Uncharacterized protein</fullName>
    </submittedName>
</protein>
<keyword evidence="1" id="KW-1133">Transmembrane helix</keyword>
<comment type="caution">
    <text evidence="2">The sequence shown here is derived from an EMBL/GenBank/DDBJ whole genome shotgun (WGS) entry which is preliminary data.</text>
</comment>
<evidence type="ECO:0000313" key="2">
    <source>
        <dbReference type="EMBL" id="OAQ40793.1"/>
    </source>
</evidence>
<accession>A0A179DK69</accession>
<evidence type="ECO:0000256" key="1">
    <source>
        <dbReference type="SAM" id="Phobius"/>
    </source>
</evidence>
<gene>
    <name evidence="2" type="ORF">A5893_07605</name>
</gene>
<dbReference type="AlphaFoldDB" id="A0A179DK69"/>
<keyword evidence="3" id="KW-1185">Reference proteome</keyword>
<keyword evidence="1" id="KW-0472">Membrane</keyword>
<sequence>MQCDNGFASNAISAQISKTLAVSLTQLNLFTMNDKDVDELLKKISSSNEYIMPEEKRSSIIYLMTELKLIYKPYDNSLIFAPTKFGNEVINEGGWIKHLEIEKESLKLKSEREILDFEKSKTDLELAKKLLKEYPYTKWFARISLFIGIGLGLLELIKYIKQS</sequence>
<evidence type="ECO:0000313" key="3">
    <source>
        <dbReference type="Proteomes" id="UP000078459"/>
    </source>
</evidence>
<proteinExistence type="predicted"/>
<feature type="transmembrane region" description="Helical" evidence="1">
    <location>
        <begin position="139"/>
        <end position="157"/>
    </location>
</feature>
<keyword evidence="1" id="KW-0812">Transmembrane</keyword>
<reference evidence="2 3" key="1">
    <citation type="submission" date="2016-04" db="EMBL/GenBank/DDBJ databases">
        <authorList>
            <person name="Evans L.H."/>
            <person name="Alamgir A."/>
            <person name="Owens N."/>
            <person name="Weber N.D."/>
            <person name="Virtaneva K."/>
            <person name="Barbian K."/>
            <person name="Babar A."/>
            <person name="Rosenke K."/>
        </authorList>
    </citation>
    <scope>NUCLEOTIDE SEQUENCE [LARGE SCALE GENOMIC DNA]</scope>
    <source>
        <strain evidence="2 3">CCM 8644</strain>
    </source>
</reference>
<dbReference type="EMBL" id="LWHJ01000022">
    <property type="protein sequence ID" value="OAQ40793.1"/>
    <property type="molecule type" value="Genomic_DNA"/>
</dbReference>
<dbReference type="STRING" id="1826909.A5893_07605"/>
<organism evidence="2 3">
    <name type="scientific">Pedobacter psychrophilus</name>
    <dbReference type="NCBI Taxonomy" id="1826909"/>
    <lineage>
        <taxon>Bacteria</taxon>
        <taxon>Pseudomonadati</taxon>
        <taxon>Bacteroidota</taxon>
        <taxon>Sphingobacteriia</taxon>
        <taxon>Sphingobacteriales</taxon>
        <taxon>Sphingobacteriaceae</taxon>
        <taxon>Pedobacter</taxon>
    </lineage>
</organism>